<organism evidence="2 3">
    <name type="scientific">Micromonospora orduensis</name>
    <dbReference type="NCBI Taxonomy" id="1420891"/>
    <lineage>
        <taxon>Bacteria</taxon>
        <taxon>Bacillati</taxon>
        <taxon>Actinomycetota</taxon>
        <taxon>Actinomycetes</taxon>
        <taxon>Micromonosporales</taxon>
        <taxon>Micromonosporaceae</taxon>
        <taxon>Micromonospora</taxon>
    </lineage>
</organism>
<dbReference type="EMBL" id="VDFY01000314">
    <property type="protein sequence ID" value="TNH21095.1"/>
    <property type="molecule type" value="Genomic_DNA"/>
</dbReference>
<feature type="compositionally biased region" description="Low complexity" evidence="1">
    <location>
        <begin position="38"/>
        <end position="54"/>
    </location>
</feature>
<evidence type="ECO:0000313" key="2">
    <source>
        <dbReference type="EMBL" id="TNH21095.1"/>
    </source>
</evidence>
<comment type="caution">
    <text evidence="2">The sequence shown here is derived from an EMBL/GenBank/DDBJ whole genome shotgun (WGS) entry which is preliminary data.</text>
</comment>
<dbReference type="AlphaFoldDB" id="A0A5C4QCG0"/>
<dbReference type="OrthoDB" id="3629459at2"/>
<feature type="region of interest" description="Disordered" evidence="1">
    <location>
        <begin position="30"/>
        <end position="54"/>
    </location>
</feature>
<proteinExistence type="predicted"/>
<dbReference type="RefSeq" id="WP_139588182.1">
    <property type="nucleotide sequence ID" value="NZ_VDFY01000314.1"/>
</dbReference>
<keyword evidence="3" id="KW-1185">Reference proteome</keyword>
<evidence type="ECO:0000256" key="1">
    <source>
        <dbReference type="SAM" id="MobiDB-lite"/>
    </source>
</evidence>
<accession>A0A5C4QCG0</accession>
<gene>
    <name evidence="2" type="ORF">FHG89_32405</name>
</gene>
<name>A0A5C4QCG0_9ACTN</name>
<protein>
    <submittedName>
        <fullName evidence="2">Uncharacterized protein</fullName>
    </submittedName>
</protein>
<reference evidence="2 3" key="1">
    <citation type="submission" date="2019-06" db="EMBL/GenBank/DDBJ databases">
        <title>Micromonospora ordensis sp. nov., isolated from deep marine sediment.</title>
        <authorList>
            <person name="Veyisoglu A."/>
            <person name="Carro L."/>
            <person name="Klenk H.-P."/>
            <person name="Sahin N."/>
        </authorList>
    </citation>
    <scope>NUCLEOTIDE SEQUENCE [LARGE SCALE GENOMIC DNA]</scope>
    <source>
        <strain evidence="2 3">S2509</strain>
    </source>
</reference>
<dbReference type="Proteomes" id="UP000306145">
    <property type="component" value="Unassembled WGS sequence"/>
</dbReference>
<evidence type="ECO:0000313" key="3">
    <source>
        <dbReference type="Proteomes" id="UP000306145"/>
    </source>
</evidence>
<sequence length="184" mass="18985">MLPEDRPMRLQHGTVALVAALALNAGCGANTPDTASNPPQAVPTTPAATPAPAAAEPLTAEQVLANLTAAKLGLTKGAVQDEDTDPNHLLGRPNGYLSRASADLPGGDPEADKFSIDRGLVVEVFAAAADVDRRSEYIQTALKAAPILGTEYHYRADNGRGLVRVSGKVKPTAAKKIEAAVSAM</sequence>